<feature type="domain" description="Bridge-like lipid transfer protein family member 1 C-terminal" evidence="3">
    <location>
        <begin position="1741"/>
        <end position="1885"/>
    </location>
</feature>
<feature type="compositionally biased region" description="Polar residues" evidence="1">
    <location>
        <begin position="804"/>
        <end position="819"/>
    </location>
</feature>
<feature type="region of interest" description="Disordered" evidence="1">
    <location>
        <begin position="804"/>
        <end position="870"/>
    </location>
</feature>
<organism evidence="4 5">
    <name type="scientific">Lepeophtheirus salmonis</name>
    <name type="common">Salmon louse</name>
    <name type="synonym">Caligus salmonis</name>
    <dbReference type="NCBI Taxonomy" id="72036"/>
    <lineage>
        <taxon>Eukaryota</taxon>
        <taxon>Metazoa</taxon>
        <taxon>Ecdysozoa</taxon>
        <taxon>Arthropoda</taxon>
        <taxon>Crustacea</taxon>
        <taxon>Multicrustacea</taxon>
        <taxon>Hexanauplia</taxon>
        <taxon>Copepoda</taxon>
        <taxon>Siphonostomatoida</taxon>
        <taxon>Caligidae</taxon>
        <taxon>Lepeophtheirus</taxon>
    </lineage>
</organism>
<evidence type="ECO:0000256" key="1">
    <source>
        <dbReference type="SAM" id="MobiDB-lite"/>
    </source>
</evidence>
<name>A0A7R8CMZ5_LEPSM</name>
<protein>
    <submittedName>
        <fullName evidence="4">(salmon louse) hypothetical protein</fullName>
    </submittedName>
</protein>
<dbReference type="PANTHER" id="PTHR31640">
    <property type="entry name" value="TRANSMEMBRANE PROTEIN KIAA1109"/>
    <property type="match status" value="1"/>
</dbReference>
<feature type="compositionally biased region" description="Low complexity" evidence="1">
    <location>
        <begin position="678"/>
        <end position="688"/>
    </location>
</feature>
<proteinExistence type="predicted"/>
<gene>
    <name evidence="4" type="ORF">LSAA_6333</name>
</gene>
<feature type="region of interest" description="Disordered" evidence="1">
    <location>
        <begin position="428"/>
        <end position="447"/>
    </location>
</feature>
<feature type="domain" description="Bridge-like lipid transfer protein family member 1 C-terminal" evidence="3">
    <location>
        <begin position="1973"/>
        <end position="2029"/>
    </location>
</feature>
<feature type="compositionally biased region" description="Low complexity" evidence="1">
    <location>
        <begin position="428"/>
        <end position="443"/>
    </location>
</feature>
<dbReference type="Pfam" id="PF25040">
    <property type="entry name" value="BLTP1_C"/>
    <property type="match status" value="3"/>
</dbReference>
<dbReference type="PANTHER" id="PTHR31640:SF1">
    <property type="entry name" value="BRIDGE-LIKE LIPID TRANSFER PROTEIN FAMILY MEMBER 1"/>
    <property type="match status" value="1"/>
</dbReference>
<dbReference type="OrthoDB" id="10051416at2759"/>
<dbReference type="Proteomes" id="UP000675881">
    <property type="component" value="Chromosome 2"/>
</dbReference>
<evidence type="ECO:0000259" key="3">
    <source>
        <dbReference type="Pfam" id="PF25040"/>
    </source>
</evidence>
<dbReference type="Pfam" id="PF25039">
    <property type="entry name" value="BLTP1_M"/>
    <property type="match status" value="2"/>
</dbReference>
<dbReference type="InterPro" id="IPR056741">
    <property type="entry name" value="BLTP1_M"/>
</dbReference>
<feature type="compositionally biased region" description="Gly residues" evidence="1">
    <location>
        <begin position="391"/>
        <end position="403"/>
    </location>
</feature>
<feature type="region of interest" description="Disordered" evidence="1">
    <location>
        <begin position="274"/>
        <end position="325"/>
    </location>
</feature>
<dbReference type="GO" id="GO:0098793">
    <property type="term" value="C:presynapse"/>
    <property type="evidence" value="ECO:0007669"/>
    <property type="project" value="GOC"/>
</dbReference>
<dbReference type="GO" id="GO:0048488">
    <property type="term" value="P:synaptic vesicle endocytosis"/>
    <property type="evidence" value="ECO:0007669"/>
    <property type="project" value="TreeGrafter"/>
</dbReference>
<feature type="domain" description="Bridge-like lipid transfer protein family member 1 middle region" evidence="2">
    <location>
        <begin position="962"/>
        <end position="1138"/>
    </location>
</feature>
<feature type="region of interest" description="Disordered" evidence="1">
    <location>
        <begin position="1012"/>
        <end position="1039"/>
    </location>
</feature>
<evidence type="ECO:0000313" key="5">
    <source>
        <dbReference type="Proteomes" id="UP000675881"/>
    </source>
</evidence>
<dbReference type="InterPro" id="IPR033616">
    <property type="entry name" value="BLTP1"/>
</dbReference>
<feature type="compositionally biased region" description="Polar residues" evidence="1">
    <location>
        <begin position="1886"/>
        <end position="1897"/>
    </location>
</feature>
<evidence type="ECO:0000313" key="4">
    <source>
        <dbReference type="EMBL" id="CAF2869851.1"/>
    </source>
</evidence>
<feature type="domain" description="Bridge-like lipid transfer protein family member 1 middle region" evidence="2">
    <location>
        <begin position="502"/>
        <end position="960"/>
    </location>
</feature>
<keyword evidence="5" id="KW-1185">Reference proteome</keyword>
<feature type="domain" description="Bridge-like lipid transfer protein family member 1 C-terminal" evidence="3">
    <location>
        <begin position="1152"/>
        <end position="1660"/>
    </location>
</feature>
<feature type="region of interest" description="Disordered" evidence="1">
    <location>
        <begin position="377"/>
        <end position="413"/>
    </location>
</feature>
<feature type="region of interest" description="Disordered" evidence="1">
    <location>
        <begin position="1855"/>
        <end position="1923"/>
    </location>
</feature>
<feature type="region of interest" description="Disordered" evidence="1">
    <location>
        <begin position="659"/>
        <end position="733"/>
    </location>
</feature>
<feature type="compositionally biased region" description="Acidic residues" evidence="1">
    <location>
        <begin position="291"/>
        <end position="301"/>
    </location>
</feature>
<evidence type="ECO:0000259" key="2">
    <source>
        <dbReference type="Pfam" id="PF25039"/>
    </source>
</evidence>
<feature type="compositionally biased region" description="Polar residues" evidence="1">
    <location>
        <begin position="694"/>
        <end position="733"/>
    </location>
</feature>
<accession>A0A7R8CMZ5</accession>
<reference evidence="4" key="1">
    <citation type="submission" date="2021-02" db="EMBL/GenBank/DDBJ databases">
        <authorList>
            <person name="Bekaert M."/>
        </authorList>
    </citation>
    <scope>NUCLEOTIDE SEQUENCE</scope>
    <source>
        <strain evidence="4">IoA-00</strain>
    </source>
</reference>
<dbReference type="InterPro" id="IPR056742">
    <property type="entry name" value="BLTP1_C"/>
</dbReference>
<feature type="region of interest" description="Disordered" evidence="1">
    <location>
        <begin position="1513"/>
        <end position="1539"/>
    </location>
</feature>
<sequence length="2031" mass="227066">MSPTSTIFQSLTSDIGGRQSSISYDTATLQPESSSRSRVGDDEEDFGLVNLNMQLNKPITESPLLMTSYISHLTQLRCSNWTQGSTCTDLLQNDAWQPKFDLLEEGIGSMVMTDKTEAKYEGEKNEANEENENKDITNYLGDANTSKTTIVITFKSAIDVKLSPVILEYSQKIFESLNPVFQRLHPASVINRLHSSSLDRVESKNTLKKDQSLDLHEKLVENPSSGTCCKVTKKMNLILLMKKEDEKIAQGQNTRLGFNMCECGFEGISIQVAKRSSNRDSNDTSSSIEDTSVEIEDEKSAEEEVKSVENEPSSPRGKRSTSSGCVELKTIRDNSVSSDFSAILRSKFSPLTSQNYNKIPVDELILLEKSFERNLELPKRDSLPNSDGTKDSGGGGSGEGVGSGDRSSPAKEEETLYNWMKRQTQGLNKSTNINGTNNNPKGSQRLVQSSVIDVDPEEEKMVIHLEEGLKSPSSRRRVSEIYNNNNQNDDENIHPNDEQAPIQKTKSMHLMDAHLIFEPLLSSLGLMPQQIQNLSLKNLGSNVSILASVDEFKIDIIESEFGKSYIRRKPQQLHFDKDRYSPAFLCEKIYLQIDFKKITDISMPTKVIPLYISRAQLKRQTSTIVNFSIDITTISQRVNMPLLRLLNQILTMHQNVKETSEELKERKPEEYMKHKKSSSGSSTSSNLSAHLRNSESYDASGFKSNQDCPTNSKKVNPGHTQSTPSPSLTLKSQLRNRPKTFAQKFRPNSRLAGYSNLESPVEDLQDSFVLTSGPLEKITEEQVTIRCWRTLYNLLELYSTMPTTKTVQRHSLTPNSSDTGILHRGSRRTLSSSFTNKEPKTPDLEMTTISSTPLLDPPPQSNTDAPTKKSKEVSFAKADVVAKNDHVPLVVFGIAKIKKTKLTATLSGLKLKGEITGLQSSVQYKEKIRTPMKGAVEASVVGNMTETNIVLIEGAPPNEQTVVKVKIVDIPQHPVDLHSIVTRGTKELSSTLQEFKNVRILQRVKTVGEELIPPRPEDHRVPPITVKPKKNGESTLKSPVEDSNLIKPLVMQFNLILHKLAISAALLPSLMAEYSMEKVTSRGVTGSKAKFIIDLPKHTLSFNTKLHDIDNSEHGLPSEASIDLPPVHVKAEYIVDEPATNKSNPTPDDSVIRGGNYLSAEAEIGELEHCLTTDLLNHLVFVQKIWTEFGEEIEVHQQQRLLYSVIVRLKRITITATTPANSALRFETGISELHFSNRFEKDSNNGSNKLSTKANIHLKLSLGQIVRDSLYFEAEPQFVQQAYFKTTIQLRNAYQGENQDVIHITLNRPLVFIQPVAVDRAILVWLSYKNAWEYWTEQRLNLNKEVLVATEQVLEKVPISHITSQLGAQHVGTLFLQLDVRDIGLCLPLNDQNNKSKQDIWGHSALVLTIQSTSISACSAHAMVCEGNFKDLCIRFTKDFNHTLDDWKPDPSDVINLCLVSQGSYEVGSSTKVSKEDENAKWVLNIKWQMTGVDVHVDTNIGKHLSSLGHTLTSITGEEEEEEEEEANGHNTDSEEDGIISSNSEENIHKRHKVDIDLPAFLFNQNLSRSTRAKYLEQEINEQAKVVEDLQKLGACDSTVNSEIKKLNELQNIASKTFRQDLAQKLRRQKSKATYIKEKFGLGAAGSNHPRLSLASKSKSLCIPSPTREDFDLNSMSQFKRKKFGDSINVSLDEETASDLLEDSDLTLTNKSFLTLSSNDVFCPEKPSGGLSPRGSINNATSSTTNNTTIKSEPNIDFEFDVQIFINSGKCVLHAVKEEARKMKKDRSFSGNILDSPNPPVRKIKSTNEFKTVHSSARLMKMGYGTQQDITIFYIPGLDVKVLYMSKTQDDTTLLADSSLSSPNSTGRRQNSNKKRHSYCMDDTSKYTGRNNHNSNAPPKMESSRDEQQDNDVSSDDSGSQTGQHMVYTSFPVDVIVYFHIQSSTFRFSCLPFFSSKRVEENEFDKKTNELEAFGGLSVTGCLNDFNLYVFHPYGGRKKKTAEESQFSPLSSEERKDSLNVNVAFVKISSI</sequence>
<feature type="region of interest" description="Disordered" evidence="1">
    <location>
        <begin position="1727"/>
        <end position="1748"/>
    </location>
</feature>
<dbReference type="EMBL" id="HG994581">
    <property type="protein sequence ID" value="CAF2869851.1"/>
    <property type="molecule type" value="Genomic_DNA"/>
</dbReference>
<feature type="compositionally biased region" description="Acidic residues" evidence="1">
    <location>
        <begin position="1517"/>
        <end position="1526"/>
    </location>
</feature>
<feature type="compositionally biased region" description="Low complexity" evidence="1">
    <location>
        <begin position="1736"/>
        <end position="1748"/>
    </location>
</feature>
<feature type="compositionally biased region" description="Basic and acidic residues" evidence="1">
    <location>
        <begin position="659"/>
        <end position="672"/>
    </location>
</feature>